<proteinExistence type="predicted"/>
<sequence>MAFNPELGSTSPAVLLDNAERLDKLVNGPAGTVTDRAGQPLDSWRKIIAAILESSAAAMETIRLTLIPLGEQYATEADAQAAINNGTIPAGSYFYVRSTDDSALAVEYRNVSGTAQPTGRKMPSQDLLNQLTESLGFLLPLADTTRFFKAGVTGTPHEAINAEDIFIDAENNLQYWIKDGVRQYFLPVRVPTLEADTVLVDGIAVDPAAIPPAVLATNLLGLAQSSKFLDPEAFQPGGAYEGWAGYDNIWLDKSGNIQGYTREGTSYLLLPLSVPELSAKKIRLDGEDLRDVIARRTETRLPFTEMVDGKSQIMLLNNQTGQLSQVTDGTANETDPVVDGGGVLSWTSDRDSSVPGGKYYLAESGKIHPVISRRVLAGWGDSFMENPVFMNTLHALTGLPAYNFGKSGLRSTAVAARQGGDPFYCMPVDGVIPDSGTVNLIPNVPGPHASASNGAMAAIKCQLAGVDGTFNWDGVQASFTRNTAGSAKTVSVLTPLFVYPYTTSDVLGSMPAGVLYPEHDEAILILTCGRNNTTSVSEVVNNVINTVNYLKPIGKLPCICPQFTRGDETRGSAGYQRIHAINAGLKAALPEYYCEIDGVDLLQNFKNHYNPANATDVQNIADDTTPASLKYDTLHPSQTLMSGALYVGAEVNANFVCQFLKHKGWVK</sequence>
<reference evidence="1" key="1">
    <citation type="submission" date="2019-01" db="EMBL/GenBank/DDBJ databases">
        <authorList>
            <person name="Lista F."/>
            <person name="Anselmo A."/>
        </authorList>
    </citation>
    <scope>NUCLEOTIDE SEQUENCE</scope>
    <source>
        <strain evidence="1">10S</strain>
    </source>
</reference>
<comment type="caution">
    <text evidence="1">The sequence shown here is derived from an EMBL/GenBank/DDBJ whole genome shotgun (WGS) entry which is preliminary data.</text>
</comment>
<evidence type="ECO:0008006" key="2">
    <source>
        <dbReference type="Google" id="ProtNLM"/>
    </source>
</evidence>
<accession>A0A483KDG7</accession>
<dbReference type="EMBL" id="SDCM01000069">
    <property type="protein sequence ID" value="TCX61906.1"/>
    <property type="molecule type" value="Genomic_DNA"/>
</dbReference>
<evidence type="ECO:0000313" key="1">
    <source>
        <dbReference type="EMBL" id="TCX61906.1"/>
    </source>
</evidence>
<name>A0A483KDG7_KLEPN</name>
<protein>
    <recommendedName>
        <fullName evidence="2">Flagellar biosynthesis, cell-distal portion of basal-body rod</fullName>
    </recommendedName>
</protein>
<organism evidence="1">
    <name type="scientific">Klebsiella pneumoniae</name>
    <dbReference type="NCBI Taxonomy" id="573"/>
    <lineage>
        <taxon>Bacteria</taxon>
        <taxon>Pseudomonadati</taxon>
        <taxon>Pseudomonadota</taxon>
        <taxon>Gammaproteobacteria</taxon>
        <taxon>Enterobacterales</taxon>
        <taxon>Enterobacteriaceae</taxon>
        <taxon>Klebsiella/Raoultella group</taxon>
        <taxon>Klebsiella</taxon>
        <taxon>Klebsiella pneumoniae complex</taxon>
    </lineage>
</organism>
<dbReference type="AlphaFoldDB" id="A0A483KDG7"/>
<gene>
    <name evidence="1" type="ORF">ETE64_24550</name>
</gene>